<comment type="caution">
    <text evidence="3">The sequence shown here is derived from an EMBL/GenBank/DDBJ whole genome shotgun (WGS) entry which is preliminary data.</text>
</comment>
<keyword evidence="2" id="KW-0496">Mitochondrion</keyword>
<dbReference type="OrthoDB" id="1733162at2759"/>
<evidence type="ECO:0000313" key="4">
    <source>
        <dbReference type="Proteomes" id="UP000284375"/>
    </source>
</evidence>
<dbReference type="STRING" id="252740.A0A423V7I7"/>
<proteinExistence type="predicted"/>
<dbReference type="Pfam" id="PF05919">
    <property type="entry name" value="Mitovir_RNA_pol"/>
    <property type="match status" value="1"/>
</dbReference>
<dbReference type="InterPro" id="IPR043502">
    <property type="entry name" value="DNA/RNA_pol_sf"/>
</dbReference>
<sequence>MSILRRISMDGTFNQNKPLLNLIPAKHCFSFDLKSATDRFPLSFLCKIMQCMFGCDFASSVVNSTLAFNFFHVPFVKRKSSTVCFVAGQPLGYYSSWPLFSLAHHILIWWCADQVKPGIKFRQYAVLGDDVLITDPDVAKVYEKSLSDLGVAINYQKSLISDCGAAEFGKRFRYDMLKEDLSPISIRSLLNSYHPFGLVAIADKYNIKRFSTLARIGGAGFKTTHTSEGV</sequence>
<evidence type="ECO:0008006" key="5">
    <source>
        <dbReference type="Google" id="ProtNLM"/>
    </source>
</evidence>
<dbReference type="InterPro" id="IPR008686">
    <property type="entry name" value="RNA_pol_mitovir"/>
</dbReference>
<reference evidence="3 4" key="1">
    <citation type="submission" date="2015-09" db="EMBL/GenBank/DDBJ databases">
        <title>Host preference determinants of Valsa canker pathogens revealed by comparative genomics.</title>
        <authorList>
            <person name="Yin Z."/>
            <person name="Huang L."/>
        </authorList>
    </citation>
    <scope>NUCLEOTIDE SEQUENCE [LARGE SCALE GENOMIC DNA]</scope>
    <source>
        <strain evidence="3 4">YSFL</strain>
    </source>
</reference>
<keyword evidence="4" id="KW-1185">Reference proteome</keyword>
<dbReference type="PANTHER" id="PTHR34456:SF13">
    <property type="entry name" value="REVERSE TRANSCRIPTASE DOMAIN-CONTAINING PROTEIN"/>
    <property type="match status" value="1"/>
</dbReference>
<dbReference type="AlphaFoldDB" id="A0A423V7I7"/>
<name>A0A423V7I7_CYTCH</name>
<evidence type="ECO:0000313" key="3">
    <source>
        <dbReference type="EMBL" id="ROV86622.1"/>
    </source>
</evidence>
<accession>A0A423V7I7</accession>
<dbReference type="Proteomes" id="UP000284375">
    <property type="component" value="Unassembled WGS sequence"/>
</dbReference>
<comment type="subcellular location">
    <subcellularLocation>
        <location evidence="1">Mitochondrion</location>
    </subcellularLocation>
</comment>
<protein>
    <recommendedName>
        <fullName evidence="5">Reverse transcriptase domain-containing protein</fullName>
    </recommendedName>
</protein>
<dbReference type="SUPFAM" id="SSF56672">
    <property type="entry name" value="DNA/RNA polymerases"/>
    <property type="match status" value="1"/>
</dbReference>
<evidence type="ECO:0000256" key="1">
    <source>
        <dbReference type="ARBA" id="ARBA00004173"/>
    </source>
</evidence>
<gene>
    <name evidence="3" type="ORF">VSDG_10208</name>
</gene>
<dbReference type="PANTHER" id="PTHR34456">
    <property type="entry name" value="MITOVIRUS RNA-DEPENDENT RNA POLYMERASE"/>
    <property type="match status" value="1"/>
</dbReference>
<dbReference type="GO" id="GO:0005739">
    <property type="term" value="C:mitochondrion"/>
    <property type="evidence" value="ECO:0007669"/>
    <property type="project" value="UniProtKB-SubCell"/>
</dbReference>
<dbReference type="EMBL" id="LJZO01000178">
    <property type="protein sequence ID" value="ROV86622.1"/>
    <property type="molecule type" value="Genomic_DNA"/>
</dbReference>
<organism evidence="3 4">
    <name type="scientific">Cytospora chrysosperma</name>
    <name type="common">Cytospora canker fungus</name>
    <name type="synonym">Sphaeria chrysosperma</name>
    <dbReference type="NCBI Taxonomy" id="252740"/>
    <lineage>
        <taxon>Eukaryota</taxon>
        <taxon>Fungi</taxon>
        <taxon>Dikarya</taxon>
        <taxon>Ascomycota</taxon>
        <taxon>Pezizomycotina</taxon>
        <taxon>Sordariomycetes</taxon>
        <taxon>Sordariomycetidae</taxon>
        <taxon>Diaporthales</taxon>
        <taxon>Cytosporaceae</taxon>
        <taxon>Cytospora</taxon>
    </lineage>
</organism>
<evidence type="ECO:0000256" key="2">
    <source>
        <dbReference type="ARBA" id="ARBA00023128"/>
    </source>
</evidence>